<dbReference type="InterPro" id="IPR050557">
    <property type="entry name" value="RTX_toxin/Mannuronan_C5-epim"/>
</dbReference>
<sequence>MVVLYANSVSSTPYTQDVFGGNILGTRDTLGEGSSFETVAERLNITSFRYPGGSISEHYFDITDPNATSATHTNGEDTVNLLPLGDFFGYLEENRYAASIVIPTRSYISEANDAQGNRFAAVDEDALRGFVNDVLDGVYGLVSIDAFEIGNEYWNSGGMTSLEYGRVAAEMCAIIHDALINHPGYEALFATPRVLVQMGADYGFADLGTHYADVGDGAAQLAAFNADYGFSFGEEYIYGSGKVKWSLLANEIIIREFENSASLDNVDGVVAHVYSRGAELPNSRYFSVRTIDSSWGNYIDDLFVHITEWNQSASTRALDHEDDFGLIQAHEMLNILEVFSDYEVGCARVWPLQQNTANDLSGDVGQTELTVPGQMFALMSEHLIGTRPIQLNSDTRQLEDEISVDGADIHAFYAVDRLVLFVASTSESGADLTLNLRRLITDEVEVSVAILGVQDGQNPTDTSSAAELVNVASDNAYRNQYLSLNLDSYEIALVEIRDPTYTAAFNNLVADNNIDADRTLEGTHRNDSLYGGDGHDTLFGGDGDDFIFGGETNADVADVAYGGGGNDRIDGGRGNDELRGDGGADTIIGGFGSDTLIGGAGDDILTGQAWSDLIIGDGGSDFLNGGFGYDRLHGGEGGDYFFHLGVREHGSDWIQDYDAAEGDVLIFGGNATRDQFQVNFTETANAGLSGVREAFVIYRPTGQILWALVDGGALDEISILIDGEANNLLV</sequence>
<gene>
    <name evidence="3" type="primary">hlyA_8</name>
    <name evidence="3" type="ORF">TG4357_02638</name>
</gene>
<dbReference type="PANTHER" id="PTHR38340:SF1">
    <property type="entry name" value="S-LAYER PROTEIN"/>
    <property type="match status" value="1"/>
</dbReference>
<dbReference type="Pfam" id="PF00353">
    <property type="entry name" value="HemolysinCabind"/>
    <property type="match status" value="4"/>
</dbReference>
<name>A0A0P1G1P4_THAGE</name>
<dbReference type="InterPro" id="IPR011049">
    <property type="entry name" value="Serralysin-like_metalloprot_C"/>
</dbReference>
<evidence type="ECO:0000256" key="2">
    <source>
        <dbReference type="ARBA" id="ARBA00022525"/>
    </source>
</evidence>
<dbReference type="Gene3D" id="2.150.10.10">
    <property type="entry name" value="Serralysin-like metalloprotease, C-terminal"/>
    <property type="match status" value="3"/>
</dbReference>
<accession>A0A0P1G1P4</accession>
<reference evidence="3 4" key="1">
    <citation type="submission" date="2015-09" db="EMBL/GenBank/DDBJ databases">
        <authorList>
            <consortium name="Swine Surveillance"/>
        </authorList>
    </citation>
    <scope>NUCLEOTIDE SEQUENCE [LARGE SCALE GENOMIC DNA]</scope>
    <source>
        <strain evidence="3 4">CECT 4357</strain>
    </source>
</reference>
<dbReference type="SUPFAM" id="SSF51445">
    <property type="entry name" value="(Trans)glycosidases"/>
    <property type="match status" value="1"/>
</dbReference>
<dbReference type="EMBL" id="CYSA01000025">
    <property type="protein sequence ID" value="CUH66788.1"/>
    <property type="molecule type" value="Genomic_DNA"/>
</dbReference>
<dbReference type="GO" id="GO:0005576">
    <property type="term" value="C:extracellular region"/>
    <property type="evidence" value="ECO:0007669"/>
    <property type="project" value="UniProtKB-SubCell"/>
</dbReference>
<keyword evidence="2" id="KW-0964">Secreted</keyword>
<organism evidence="3 4">
    <name type="scientific">Thalassovita gelatinovora</name>
    <name type="common">Thalassobius gelatinovorus</name>
    <dbReference type="NCBI Taxonomy" id="53501"/>
    <lineage>
        <taxon>Bacteria</taxon>
        <taxon>Pseudomonadati</taxon>
        <taxon>Pseudomonadota</taxon>
        <taxon>Alphaproteobacteria</taxon>
        <taxon>Rhodobacterales</taxon>
        <taxon>Roseobacteraceae</taxon>
        <taxon>Thalassovita</taxon>
    </lineage>
</organism>
<dbReference type="InterPro" id="IPR001343">
    <property type="entry name" value="Hemolysn_Ca-bd"/>
</dbReference>
<dbReference type="STRING" id="53501.SAMN04488043_105175"/>
<protein>
    <submittedName>
        <fullName evidence="3">Hemolysin, chromosomal</fullName>
    </submittedName>
</protein>
<keyword evidence="4" id="KW-1185">Reference proteome</keyword>
<evidence type="ECO:0000313" key="3">
    <source>
        <dbReference type="EMBL" id="CUH66788.1"/>
    </source>
</evidence>
<dbReference type="AlphaFoldDB" id="A0A0P1G1P4"/>
<evidence type="ECO:0000256" key="1">
    <source>
        <dbReference type="ARBA" id="ARBA00004613"/>
    </source>
</evidence>
<dbReference type="PANTHER" id="PTHR38340">
    <property type="entry name" value="S-LAYER PROTEIN"/>
    <property type="match status" value="1"/>
</dbReference>
<dbReference type="PROSITE" id="PS00330">
    <property type="entry name" value="HEMOLYSIN_CALCIUM"/>
    <property type="match status" value="2"/>
</dbReference>
<dbReference type="SUPFAM" id="SSF51120">
    <property type="entry name" value="beta-Roll"/>
    <property type="match status" value="1"/>
</dbReference>
<evidence type="ECO:0000313" key="4">
    <source>
        <dbReference type="Proteomes" id="UP000051587"/>
    </source>
</evidence>
<dbReference type="InterPro" id="IPR018511">
    <property type="entry name" value="Hemolysin-typ_Ca-bd_CS"/>
</dbReference>
<dbReference type="GO" id="GO:0005509">
    <property type="term" value="F:calcium ion binding"/>
    <property type="evidence" value="ECO:0007669"/>
    <property type="project" value="InterPro"/>
</dbReference>
<proteinExistence type="predicted"/>
<dbReference type="RefSeq" id="WP_058263351.1">
    <property type="nucleotide sequence ID" value="NZ_CP051181.1"/>
</dbReference>
<dbReference type="PRINTS" id="PR00313">
    <property type="entry name" value="CABNDNGRPT"/>
</dbReference>
<dbReference type="InterPro" id="IPR017853">
    <property type="entry name" value="GH"/>
</dbReference>
<dbReference type="Proteomes" id="UP000051587">
    <property type="component" value="Unassembled WGS sequence"/>
</dbReference>
<dbReference type="Gene3D" id="3.20.20.80">
    <property type="entry name" value="Glycosidases"/>
    <property type="match status" value="1"/>
</dbReference>
<comment type="subcellular location">
    <subcellularLocation>
        <location evidence="1">Secreted</location>
    </subcellularLocation>
</comment>